<dbReference type="GO" id="GO:0006955">
    <property type="term" value="P:immune response"/>
    <property type="evidence" value="ECO:0007669"/>
    <property type="project" value="TreeGrafter"/>
</dbReference>
<feature type="transmembrane region" description="Helical" evidence="11">
    <location>
        <begin position="146"/>
        <end position="171"/>
    </location>
</feature>
<dbReference type="Proteomes" id="UP000694569">
    <property type="component" value="Unplaced"/>
</dbReference>
<organism evidence="13 14">
    <name type="scientific">Leptobrachium leishanense</name>
    <name type="common">Leishan spiny toad</name>
    <dbReference type="NCBI Taxonomy" id="445787"/>
    <lineage>
        <taxon>Eukaryota</taxon>
        <taxon>Metazoa</taxon>
        <taxon>Chordata</taxon>
        <taxon>Craniata</taxon>
        <taxon>Vertebrata</taxon>
        <taxon>Euteleostomi</taxon>
        <taxon>Amphibia</taxon>
        <taxon>Batrachia</taxon>
        <taxon>Anura</taxon>
        <taxon>Pelobatoidea</taxon>
        <taxon>Megophryidae</taxon>
        <taxon>Leptobrachium</taxon>
    </lineage>
</organism>
<evidence type="ECO:0000256" key="4">
    <source>
        <dbReference type="ARBA" id="ARBA00022989"/>
    </source>
</evidence>
<evidence type="ECO:0000256" key="10">
    <source>
        <dbReference type="RuleBase" id="RU000688"/>
    </source>
</evidence>
<dbReference type="GO" id="GO:0007204">
    <property type="term" value="P:positive regulation of cytosolic calcium ion concentration"/>
    <property type="evidence" value="ECO:0007669"/>
    <property type="project" value="TreeGrafter"/>
</dbReference>
<dbReference type="Gene3D" id="1.20.1070.10">
    <property type="entry name" value="Rhodopsin 7-helix transmembrane proteins"/>
    <property type="match status" value="1"/>
</dbReference>
<dbReference type="GeneTree" id="ENSGT01110000267168"/>
<accession>A0A8C5Q0N5</accession>
<feature type="transmembrane region" description="Helical" evidence="11">
    <location>
        <begin position="38"/>
        <end position="59"/>
    </location>
</feature>
<evidence type="ECO:0000313" key="13">
    <source>
        <dbReference type="Ensembl" id="ENSLLEP00000030830.1"/>
    </source>
</evidence>
<reference evidence="13" key="1">
    <citation type="submission" date="2025-08" db="UniProtKB">
        <authorList>
            <consortium name="Ensembl"/>
        </authorList>
    </citation>
    <scope>IDENTIFICATION</scope>
</reference>
<evidence type="ECO:0000256" key="5">
    <source>
        <dbReference type="ARBA" id="ARBA00023040"/>
    </source>
</evidence>
<evidence type="ECO:0000259" key="12">
    <source>
        <dbReference type="PROSITE" id="PS50262"/>
    </source>
</evidence>
<dbReference type="PROSITE" id="PS50262">
    <property type="entry name" value="G_PROTEIN_RECEP_F1_2"/>
    <property type="match status" value="1"/>
</dbReference>
<dbReference type="SUPFAM" id="SSF81321">
    <property type="entry name" value="Family A G protein-coupled receptor-like"/>
    <property type="match status" value="1"/>
</dbReference>
<dbReference type="InterPro" id="IPR017452">
    <property type="entry name" value="GPCR_Rhodpsn_7TM"/>
</dbReference>
<sequence>MENSTYFPDSSSVSYYDELIEACDKEDVSTFATLLTTILNSFIFIFSIVGNCLVLWVLLAYENFESVTNIFIFNLSIADLILTISLPFFIVYHRYGWVFGAVACKTFNTLFSVGFYSGIIFLVFMTYHRYLSVVDPLSALKTRRPLIGILSSIIAWILSIGASVPVTIFQVETRIADSSKCEYKGILPEVVGIYQQNIFFLIAFSVIIFCYVNIMRTLLKSQSQRNHKPVKIILILVVIYFFSWAPYNFIILLHSLNQQNIFQDCSFIKKIDYAKFISEKIAISHCCLNPILYAFVGIKFRRHLKNLLNFYCPCKQYKPSVSINSHYPCHNEGFSLY</sequence>
<feature type="domain" description="G-protein coupled receptors family 1 profile" evidence="12">
    <location>
        <begin position="50"/>
        <end position="293"/>
    </location>
</feature>
<dbReference type="Pfam" id="PF00001">
    <property type="entry name" value="7tm_1"/>
    <property type="match status" value="1"/>
</dbReference>
<evidence type="ECO:0000256" key="3">
    <source>
        <dbReference type="ARBA" id="ARBA00022692"/>
    </source>
</evidence>
<reference evidence="13" key="2">
    <citation type="submission" date="2025-09" db="UniProtKB">
        <authorList>
            <consortium name="Ensembl"/>
        </authorList>
    </citation>
    <scope>IDENTIFICATION</scope>
</reference>
<keyword evidence="7" id="KW-1015">Disulfide bond</keyword>
<evidence type="ECO:0000256" key="11">
    <source>
        <dbReference type="SAM" id="Phobius"/>
    </source>
</evidence>
<evidence type="ECO:0000256" key="7">
    <source>
        <dbReference type="ARBA" id="ARBA00023157"/>
    </source>
</evidence>
<dbReference type="AlphaFoldDB" id="A0A8C5Q0N5"/>
<dbReference type="PRINTS" id="PR00657">
    <property type="entry name" value="CCCHEMOKINER"/>
</dbReference>
<dbReference type="PRINTS" id="PR00237">
    <property type="entry name" value="GPCRRHODOPSN"/>
</dbReference>
<dbReference type="PANTHER" id="PTHR10489:SF730">
    <property type="entry name" value="CHEMOKINE XC RECEPTOR 1"/>
    <property type="match status" value="1"/>
</dbReference>
<dbReference type="PROSITE" id="PS00237">
    <property type="entry name" value="G_PROTEIN_RECEP_F1_1"/>
    <property type="match status" value="1"/>
</dbReference>
<dbReference type="PANTHER" id="PTHR10489">
    <property type="entry name" value="CELL ADHESION MOLECULE"/>
    <property type="match status" value="1"/>
</dbReference>
<evidence type="ECO:0000256" key="9">
    <source>
        <dbReference type="ARBA" id="ARBA00023224"/>
    </source>
</evidence>
<name>A0A8C5Q0N5_9ANUR</name>
<comment type="subcellular location">
    <subcellularLocation>
        <location evidence="1">Cell membrane</location>
        <topology evidence="1">Multi-pass membrane protein</topology>
    </subcellularLocation>
</comment>
<keyword evidence="9 10" id="KW-0807">Transducer</keyword>
<comment type="similarity">
    <text evidence="10">Belongs to the G-protein coupled receptor 1 family.</text>
</comment>
<evidence type="ECO:0000313" key="14">
    <source>
        <dbReference type="Proteomes" id="UP000694569"/>
    </source>
</evidence>
<dbReference type="InterPro" id="IPR000276">
    <property type="entry name" value="GPCR_Rhodpsn"/>
</dbReference>
<dbReference type="FunFam" id="1.20.1070.10:FF:000130">
    <property type="entry name" value="Chemokine (C-C motif) receptor 2"/>
    <property type="match status" value="1"/>
</dbReference>
<feature type="transmembrane region" description="Helical" evidence="11">
    <location>
        <begin position="232"/>
        <end position="256"/>
    </location>
</feature>
<feature type="transmembrane region" description="Helical" evidence="11">
    <location>
        <begin position="98"/>
        <end position="125"/>
    </location>
</feature>
<feature type="transmembrane region" description="Helical" evidence="11">
    <location>
        <begin position="191"/>
        <end position="212"/>
    </location>
</feature>
<dbReference type="GO" id="GO:0019957">
    <property type="term" value="F:C-C chemokine binding"/>
    <property type="evidence" value="ECO:0007669"/>
    <property type="project" value="TreeGrafter"/>
</dbReference>
<dbReference type="GO" id="GO:0016493">
    <property type="term" value="F:C-C chemokine receptor activity"/>
    <property type="evidence" value="ECO:0007669"/>
    <property type="project" value="TreeGrafter"/>
</dbReference>
<dbReference type="GO" id="GO:0019722">
    <property type="term" value="P:calcium-mediated signaling"/>
    <property type="evidence" value="ECO:0007669"/>
    <property type="project" value="TreeGrafter"/>
</dbReference>
<feature type="transmembrane region" description="Helical" evidence="11">
    <location>
        <begin position="71"/>
        <end position="92"/>
    </location>
</feature>
<dbReference type="GO" id="GO:0009897">
    <property type="term" value="C:external side of plasma membrane"/>
    <property type="evidence" value="ECO:0007669"/>
    <property type="project" value="TreeGrafter"/>
</dbReference>
<dbReference type="InterPro" id="IPR000355">
    <property type="entry name" value="Chemokine_rcpt"/>
</dbReference>
<dbReference type="OrthoDB" id="10015690at2759"/>
<keyword evidence="3 10" id="KW-0812">Transmembrane</keyword>
<dbReference type="Ensembl" id="ENSLLET00000032015.1">
    <property type="protein sequence ID" value="ENSLLEP00000030830.1"/>
    <property type="gene ID" value="ENSLLEG00000019515.1"/>
</dbReference>
<keyword evidence="4 11" id="KW-1133">Transmembrane helix</keyword>
<keyword evidence="2" id="KW-1003">Cell membrane</keyword>
<evidence type="ECO:0000256" key="2">
    <source>
        <dbReference type="ARBA" id="ARBA00022475"/>
    </source>
</evidence>
<keyword evidence="6 11" id="KW-0472">Membrane</keyword>
<evidence type="ECO:0000256" key="1">
    <source>
        <dbReference type="ARBA" id="ARBA00004651"/>
    </source>
</evidence>
<evidence type="ECO:0000256" key="6">
    <source>
        <dbReference type="ARBA" id="ARBA00023136"/>
    </source>
</evidence>
<protein>
    <recommendedName>
        <fullName evidence="12">G-protein coupled receptors family 1 profile domain-containing protein</fullName>
    </recommendedName>
</protein>
<dbReference type="GO" id="GO:0060326">
    <property type="term" value="P:cell chemotaxis"/>
    <property type="evidence" value="ECO:0007669"/>
    <property type="project" value="TreeGrafter"/>
</dbReference>
<keyword evidence="14" id="KW-1185">Reference proteome</keyword>
<keyword evidence="5 10" id="KW-0297">G-protein coupled receptor</keyword>
<keyword evidence="8 10" id="KW-0675">Receptor</keyword>
<dbReference type="InterPro" id="IPR050119">
    <property type="entry name" value="CCR1-9-like"/>
</dbReference>
<proteinExistence type="inferred from homology"/>
<evidence type="ECO:0000256" key="8">
    <source>
        <dbReference type="ARBA" id="ARBA00023170"/>
    </source>
</evidence>